<accession>A0A1S6KUZ8</accession>
<keyword evidence="2" id="KW-1185">Reference proteome</keyword>
<gene>
    <name evidence="1" type="ORF">PR1_47</name>
</gene>
<dbReference type="SUPFAM" id="SSF52096">
    <property type="entry name" value="ClpP/crotonase"/>
    <property type="match status" value="1"/>
</dbReference>
<dbReference type="InterPro" id="IPR023562">
    <property type="entry name" value="ClpP/TepA"/>
</dbReference>
<dbReference type="Gene3D" id="3.90.226.10">
    <property type="entry name" value="2-enoyl-CoA Hydratase, Chain A, domain 1"/>
    <property type="match status" value="1"/>
</dbReference>
<dbReference type="Proteomes" id="UP000222417">
    <property type="component" value="Segment"/>
</dbReference>
<keyword evidence="1" id="KW-0378">Hydrolase</keyword>
<reference evidence="1 2" key="1">
    <citation type="submission" date="2016-12" db="EMBL/GenBank/DDBJ databases">
        <title>Providencia rettgeri phage vB-PreS_PR1 - a deep-branching member of the T5-like siphoviruses.</title>
        <authorList>
            <person name="Oliveira H."/>
            <person name="Pinto G."/>
            <person name="Hendrix H."/>
            <person name="Noben J.-P."/>
            <person name="Gawor J."/>
            <person name="Lobocka M."/>
            <person name="Lavigne R."/>
            <person name="Azeredo J."/>
        </authorList>
    </citation>
    <scope>NUCLEOTIDE SEQUENCE [LARGE SCALE GENOMIC DNA]</scope>
</reference>
<dbReference type="EMBL" id="KY363465">
    <property type="protein sequence ID" value="AQT25245.1"/>
    <property type="molecule type" value="Genomic_DNA"/>
</dbReference>
<dbReference type="InterPro" id="IPR029045">
    <property type="entry name" value="ClpP/crotonase-like_dom_sf"/>
</dbReference>
<name>A0A1S6KUZ8_9CAUD</name>
<evidence type="ECO:0000313" key="2">
    <source>
        <dbReference type="Proteomes" id="UP000222417"/>
    </source>
</evidence>
<dbReference type="Pfam" id="PF00574">
    <property type="entry name" value="CLP_protease"/>
    <property type="match status" value="1"/>
</dbReference>
<proteinExistence type="predicted"/>
<dbReference type="GO" id="GO:0008233">
    <property type="term" value="F:peptidase activity"/>
    <property type="evidence" value="ECO:0007669"/>
    <property type="project" value="UniProtKB-KW"/>
</dbReference>
<dbReference type="OrthoDB" id="8812at10239"/>
<evidence type="ECO:0000313" key="1">
    <source>
        <dbReference type="EMBL" id="AQT25245.1"/>
    </source>
</evidence>
<sequence>MSEEKLDQLPASTHMMTQPATIGNVHTYFLDTNIEEASQYRDLSILLMTAPEQDTIRLMINGPGGYLTTAVQLCNLIQSCDALVEAHILGDALSAQGMIALACDSWYTYPTSRVMLHTYRGGVYGKAPEIRQSVEADTIQINTFLRDLATHFCTEEELFDMIEHGKDLWFQGEDLTNRLGALHEQRMLAEKQMELEILDAQKAAIEAAIAERNPSAAVKVDQGAGDVKFTFTPA</sequence>
<organism evidence="1 2">
    <name type="scientific">Providencia phage vB_PreS_PR1</name>
    <dbReference type="NCBI Taxonomy" id="1931407"/>
    <lineage>
        <taxon>Viruses</taxon>
        <taxon>Duplodnaviria</taxon>
        <taxon>Heunggongvirae</taxon>
        <taxon>Uroviricota</taxon>
        <taxon>Caudoviricetes</taxon>
        <taxon>Demerecviridae</taxon>
        <taxon>Priunavirus</taxon>
        <taxon>Priunavirus PR1</taxon>
    </lineage>
</organism>
<keyword evidence="1" id="KW-0645">Protease</keyword>
<dbReference type="GO" id="GO:0006508">
    <property type="term" value="P:proteolysis"/>
    <property type="evidence" value="ECO:0007669"/>
    <property type="project" value="UniProtKB-KW"/>
</dbReference>
<protein>
    <submittedName>
        <fullName evidence="1">Clp protease</fullName>
    </submittedName>
</protein>